<organism evidence="1 2">
    <name type="scientific">Puccinia graminis f. sp. tritici</name>
    <dbReference type="NCBI Taxonomy" id="56615"/>
    <lineage>
        <taxon>Eukaryota</taxon>
        <taxon>Fungi</taxon>
        <taxon>Dikarya</taxon>
        <taxon>Basidiomycota</taxon>
        <taxon>Pucciniomycotina</taxon>
        <taxon>Pucciniomycetes</taxon>
        <taxon>Pucciniales</taxon>
        <taxon>Pucciniaceae</taxon>
        <taxon>Puccinia</taxon>
    </lineage>
</organism>
<reference evidence="1 2" key="1">
    <citation type="submission" date="2019-05" db="EMBL/GenBank/DDBJ databases">
        <title>Emergence of the Ug99 lineage of the wheat stem rust pathogen through somatic hybridization.</title>
        <authorList>
            <person name="Li F."/>
            <person name="Upadhyaya N.M."/>
            <person name="Sperschneider J."/>
            <person name="Matny O."/>
            <person name="Nguyen-Phuc H."/>
            <person name="Mago R."/>
            <person name="Raley C."/>
            <person name="Miller M.E."/>
            <person name="Silverstein K.A.T."/>
            <person name="Henningsen E."/>
            <person name="Hirsch C.D."/>
            <person name="Visser B."/>
            <person name="Pretorius Z.A."/>
            <person name="Steffenson B.J."/>
            <person name="Schwessinger B."/>
            <person name="Dodds P.N."/>
            <person name="Figueroa M."/>
        </authorList>
    </citation>
    <scope>NUCLEOTIDE SEQUENCE [LARGE SCALE GENOMIC DNA]</scope>
    <source>
        <strain evidence="1">21-0</strain>
    </source>
</reference>
<keyword evidence="2" id="KW-1185">Reference proteome</keyword>
<sequence length="82" mass="9102">MKRLIRNYLLELGASIDRTNGRSVLNGLCCLFFYKPKANGLSKITTRNLQSTEVSRLVKMPSWTSFSASGRCARTALSLSSN</sequence>
<dbReference type="Proteomes" id="UP000324748">
    <property type="component" value="Unassembled WGS sequence"/>
</dbReference>
<evidence type="ECO:0000313" key="1">
    <source>
        <dbReference type="EMBL" id="KAA1101162.1"/>
    </source>
</evidence>
<gene>
    <name evidence="1" type="ORF">PGT21_009534</name>
</gene>
<comment type="caution">
    <text evidence="1">The sequence shown here is derived from an EMBL/GenBank/DDBJ whole genome shotgun (WGS) entry which is preliminary data.</text>
</comment>
<protein>
    <submittedName>
        <fullName evidence="1">Uncharacterized protein</fullName>
    </submittedName>
</protein>
<dbReference type="AlphaFoldDB" id="A0A5B0PK63"/>
<dbReference type="EMBL" id="VSWC01000053">
    <property type="protein sequence ID" value="KAA1101162.1"/>
    <property type="molecule type" value="Genomic_DNA"/>
</dbReference>
<evidence type="ECO:0000313" key="2">
    <source>
        <dbReference type="Proteomes" id="UP000324748"/>
    </source>
</evidence>
<proteinExistence type="predicted"/>
<accession>A0A5B0PK63</accession>
<name>A0A5B0PK63_PUCGR</name>